<dbReference type="AlphaFoldDB" id="A0A419AT59"/>
<accession>A0A419AT59</accession>
<comment type="caution">
    <text evidence="2">The sequence shown here is derived from an EMBL/GenBank/DDBJ whole genome shotgun (WGS) entry which is preliminary data.</text>
</comment>
<protein>
    <submittedName>
        <fullName evidence="2">Uncharacterized protein</fullName>
    </submittedName>
</protein>
<proteinExistence type="predicted"/>
<evidence type="ECO:0000256" key="1">
    <source>
        <dbReference type="SAM" id="MobiDB-lite"/>
    </source>
</evidence>
<dbReference type="RefSeq" id="WP_119874455.1">
    <property type="nucleotide sequence ID" value="NZ_QZDH01000044.1"/>
</dbReference>
<feature type="compositionally biased region" description="Basic residues" evidence="1">
    <location>
        <begin position="62"/>
        <end position="71"/>
    </location>
</feature>
<feature type="region of interest" description="Disordered" evidence="1">
    <location>
        <begin position="52"/>
        <end position="71"/>
    </location>
</feature>
<reference evidence="2 3" key="1">
    <citation type="submission" date="2018-09" db="EMBL/GenBank/DDBJ databases">
        <title>Phylogenetic diversity of Pectobacterium and Dickeya strains causing blackleg disease of potato in Morocco.</title>
        <authorList>
            <person name="Oulghazi S."/>
            <person name="Moumni M."/>
            <person name="Faure D."/>
        </authorList>
    </citation>
    <scope>NUCLEOTIDE SEQUENCE [LARGE SCALE GENOMIC DNA]</scope>
    <source>
        <strain evidence="2 3">S1.15.11.2D</strain>
    </source>
</reference>
<gene>
    <name evidence="2" type="ORF">D5071_16460</name>
</gene>
<sequence length="71" mass="7864">MPSPNRQINGQLAETQKPPGDTSKYYIHIILQVMGTRLNVKIANGTAFTSHKMAGNNENGKFRQKKTYASA</sequence>
<feature type="region of interest" description="Disordered" evidence="1">
    <location>
        <begin position="1"/>
        <end position="21"/>
    </location>
</feature>
<feature type="compositionally biased region" description="Polar residues" evidence="1">
    <location>
        <begin position="1"/>
        <end position="14"/>
    </location>
</feature>
<dbReference type="Proteomes" id="UP000283655">
    <property type="component" value="Unassembled WGS sequence"/>
</dbReference>
<organism evidence="2 3">
    <name type="scientific">Pectobacterium carotovorum</name>
    <name type="common">Erwinia carotovora</name>
    <dbReference type="NCBI Taxonomy" id="554"/>
    <lineage>
        <taxon>Bacteria</taxon>
        <taxon>Pseudomonadati</taxon>
        <taxon>Pseudomonadota</taxon>
        <taxon>Gammaproteobacteria</taxon>
        <taxon>Enterobacterales</taxon>
        <taxon>Pectobacteriaceae</taxon>
        <taxon>Pectobacterium</taxon>
    </lineage>
</organism>
<evidence type="ECO:0000313" key="3">
    <source>
        <dbReference type="Proteomes" id="UP000283655"/>
    </source>
</evidence>
<dbReference type="EMBL" id="QZDH01000044">
    <property type="protein sequence ID" value="RJL49511.1"/>
    <property type="molecule type" value="Genomic_DNA"/>
</dbReference>
<name>A0A419AT59_PECCA</name>
<evidence type="ECO:0000313" key="2">
    <source>
        <dbReference type="EMBL" id="RJL49511.1"/>
    </source>
</evidence>